<feature type="transmembrane region" description="Helical" evidence="1">
    <location>
        <begin position="246"/>
        <end position="268"/>
    </location>
</feature>
<reference evidence="2 3" key="2">
    <citation type="journal article" date="2012" name="Stand. Genomic Sci.">
        <title>Complete genome sequence of the sulfate-reducing firmicute Desulfotomaculum ruminis type strain (DL(T)).</title>
        <authorList>
            <person name="Spring S."/>
            <person name="Visser M."/>
            <person name="Lu M."/>
            <person name="Copeland A."/>
            <person name="Lapidus A."/>
            <person name="Lucas S."/>
            <person name="Cheng J.F."/>
            <person name="Han C."/>
            <person name="Tapia R."/>
            <person name="Goodwin L.A."/>
            <person name="Pitluck S."/>
            <person name="Ivanova N."/>
            <person name="Land M."/>
            <person name="Hauser L."/>
            <person name="Larimer F."/>
            <person name="Rohde M."/>
            <person name="Goker M."/>
            <person name="Detter J.C."/>
            <person name="Kyrpides N.C."/>
            <person name="Woyke T."/>
            <person name="Schaap P.J."/>
            <person name="Plugge C.M."/>
            <person name="Muyzer G."/>
            <person name="Kuever J."/>
            <person name="Pereira I.A."/>
            <person name="Parshina S.N."/>
            <person name="Bernier-Latmani R."/>
            <person name="Stams A.J."/>
            <person name="Klenk H.P."/>
        </authorList>
    </citation>
    <scope>NUCLEOTIDE SEQUENCE [LARGE SCALE GENOMIC DNA]</scope>
    <source>
        <strain evidence="3">ATCC 23193 / DSM 2154 / NCIB 8452 / DL</strain>
    </source>
</reference>
<sequence length="283" mass="32053">MLNQERIIYPAGRSGRLRALQMIVFLCFVFTAAGLGEAHPAPPDVISLQPLEMYDGDERVKIELQEVLNAYRKETGKRENADVSCSFRALQAGIAMLWGDDVPRRGDIQVSSALPSYGSVFCFRYLLGEDATVQEQSFQLILPNQSRVEDLSYKNVYRLSKEIARDHYTFVITRRSTGESFTVRVKEGIFLPGYFDLLKKVNHQIPTIPTEVELNQMIQQNDFMKKKFYNQPDDKLFLDVPSRTSLLAQIVPGSMILLIAIGLMLPGLRKIAGLFKKITRGVD</sequence>
<dbReference type="STRING" id="696281.Desru_0466"/>
<keyword evidence="3" id="KW-1185">Reference proteome</keyword>
<dbReference type="AlphaFoldDB" id="F6DRJ8"/>
<dbReference type="OrthoDB" id="5470827at2"/>
<evidence type="ECO:0000256" key="1">
    <source>
        <dbReference type="SAM" id="Phobius"/>
    </source>
</evidence>
<accession>F6DRJ8</accession>
<keyword evidence="1" id="KW-1133">Transmembrane helix</keyword>
<protein>
    <submittedName>
        <fullName evidence="2">Uncharacterized protein</fullName>
    </submittedName>
</protein>
<proteinExistence type="predicted"/>
<dbReference type="HOGENOM" id="CLU_1044321_0_0_9"/>
<reference evidence="3" key="1">
    <citation type="submission" date="2011-05" db="EMBL/GenBank/DDBJ databases">
        <title>Complete sequence of Desulfotomaculum ruminis DSM 2154.</title>
        <authorList>
            <person name="Lucas S."/>
            <person name="Copeland A."/>
            <person name="Lapidus A."/>
            <person name="Cheng J.-F."/>
            <person name="Goodwin L."/>
            <person name="Pitluck S."/>
            <person name="Lu M."/>
            <person name="Detter J.C."/>
            <person name="Han C."/>
            <person name="Tapia R."/>
            <person name="Land M."/>
            <person name="Hauser L."/>
            <person name="Kyrpides N."/>
            <person name="Ivanova N."/>
            <person name="Mikhailova N."/>
            <person name="Pagani I."/>
            <person name="Stams A.J.M."/>
            <person name="Plugge C.M."/>
            <person name="Muyzer G."/>
            <person name="Kuever J."/>
            <person name="Parshina S.N."/>
            <person name="Ivanova A.E."/>
            <person name="Nazina T.N."/>
            <person name="Brambilla E."/>
            <person name="Spring S."/>
            <person name="Klenk H.-P."/>
            <person name="Woyke T."/>
        </authorList>
    </citation>
    <scope>NUCLEOTIDE SEQUENCE [LARGE SCALE GENOMIC DNA]</scope>
    <source>
        <strain evidence="3">ATCC 23193 / DSM 2154 / NCIB 8452 / DL</strain>
    </source>
</reference>
<keyword evidence="1" id="KW-0472">Membrane</keyword>
<evidence type="ECO:0000313" key="3">
    <source>
        <dbReference type="Proteomes" id="UP000009234"/>
    </source>
</evidence>
<dbReference type="EMBL" id="CP002780">
    <property type="protein sequence ID" value="AEG58752.1"/>
    <property type="molecule type" value="Genomic_DNA"/>
</dbReference>
<gene>
    <name evidence="2" type="ordered locus">Desru_0466</name>
</gene>
<name>F6DRJ8_DESRL</name>
<dbReference type="RefSeq" id="WP_013840527.1">
    <property type="nucleotide sequence ID" value="NC_015589.1"/>
</dbReference>
<organism evidence="2 3">
    <name type="scientific">Desulforamulus ruminis (strain ATCC 23193 / DSM 2154 / NCIMB 8452 / DL)</name>
    <name type="common">Desulfotomaculum ruminis</name>
    <dbReference type="NCBI Taxonomy" id="696281"/>
    <lineage>
        <taxon>Bacteria</taxon>
        <taxon>Bacillati</taxon>
        <taxon>Bacillota</taxon>
        <taxon>Clostridia</taxon>
        <taxon>Eubacteriales</taxon>
        <taxon>Peptococcaceae</taxon>
        <taxon>Desulforamulus</taxon>
    </lineage>
</organism>
<dbReference type="KEGG" id="dru:Desru_0466"/>
<keyword evidence="1" id="KW-0812">Transmembrane</keyword>
<evidence type="ECO:0000313" key="2">
    <source>
        <dbReference type="EMBL" id="AEG58752.1"/>
    </source>
</evidence>
<dbReference type="Proteomes" id="UP000009234">
    <property type="component" value="Chromosome"/>
</dbReference>